<accession>A0A0A9CCW4</accession>
<protein>
    <submittedName>
        <fullName evidence="1">Uncharacterized protein</fullName>
    </submittedName>
</protein>
<reference evidence="1" key="1">
    <citation type="submission" date="2014-09" db="EMBL/GenBank/DDBJ databases">
        <authorList>
            <person name="Magalhaes I.L.F."/>
            <person name="Oliveira U."/>
            <person name="Santos F.R."/>
            <person name="Vidigal T.H.D.A."/>
            <person name="Brescovit A.D."/>
            <person name="Santos A.J."/>
        </authorList>
    </citation>
    <scope>NUCLEOTIDE SEQUENCE</scope>
    <source>
        <tissue evidence="1">Shoot tissue taken approximately 20 cm above the soil surface</tissue>
    </source>
</reference>
<dbReference type="EMBL" id="GBRH01228543">
    <property type="protein sequence ID" value="JAD69352.1"/>
    <property type="molecule type" value="Transcribed_RNA"/>
</dbReference>
<evidence type="ECO:0000313" key="1">
    <source>
        <dbReference type="EMBL" id="JAD69352.1"/>
    </source>
</evidence>
<name>A0A0A9CCW4_ARUDO</name>
<reference evidence="1" key="2">
    <citation type="journal article" date="2015" name="Data Brief">
        <title>Shoot transcriptome of the giant reed, Arundo donax.</title>
        <authorList>
            <person name="Barrero R.A."/>
            <person name="Guerrero F.D."/>
            <person name="Moolhuijzen P."/>
            <person name="Goolsby J.A."/>
            <person name="Tidwell J."/>
            <person name="Bellgard S.E."/>
            <person name="Bellgard M.I."/>
        </authorList>
    </citation>
    <scope>NUCLEOTIDE SEQUENCE</scope>
    <source>
        <tissue evidence="1">Shoot tissue taken approximately 20 cm above the soil surface</tissue>
    </source>
</reference>
<dbReference type="AlphaFoldDB" id="A0A0A9CCW4"/>
<proteinExistence type="predicted"/>
<organism evidence="1">
    <name type="scientific">Arundo donax</name>
    <name type="common">Giant reed</name>
    <name type="synonym">Donax arundinaceus</name>
    <dbReference type="NCBI Taxonomy" id="35708"/>
    <lineage>
        <taxon>Eukaryota</taxon>
        <taxon>Viridiplantae</taxon>
        <taxon>Streptophyta</taxon>
        <taxon>Embryophyta</taxon>
        <taxon>Tracheophyta</taxon>
        <taxon>Spermatophyta</taxon>
        <taxon>Magnoliopsida</taxon>
        <taxon>Liliopsida</taxon>
        <taxon>Poales</taxon>
        <taxon>Poaceae</taxon>
        <taxon>PACMAD clade</taxon>
        <taxon>Arundinoideae</taxon>
        <taxon>Arundineae</taxon>
        <taxon>Arundo</taxon>
    </lineage>
</organism>
<sequence>MFTLIDFSHLQSIAHNPRADHAPLPNTV</sequence>